<feature type="domain" description="Fibronectin type-III" evidence="11">
    <location>
        <begin position="910"/>
        <end position="1023"/>
    </location>
</feature>
<keyword evidence="6" id="KW-0325">Glycoprotein</keyword>
<evidence type="ECO:0000313" key="12">
    <source>
        <dbReference type="EMBL" id="KAI1714407.1"/>
    </source>
</evidence>
<name>A0AAD4N3F5_9BILA</name>
<keyword evidence="4" id="KW-0472">Membrane</keyword>
<comment type="subcellular location">
    <subcellularLocation>
        <location evidence="1">Cell membrane</location>
    </subcellularLocation>
</comment>
<dbReference type="PANTHER" id="PTHR44170">
    <property type="entry name" value="PROTEIN SIDEKICK"/>
    <property type="match status" value="1"/>
</dbReference>
<feature type="domain" description="Ig-like" evidence="10">
    <location>
        <begin position="258"/>
        <end position="347"/>
    </location>
</feature>
<dbReference type="CDD" id="cd00096">
    <property type="entry name" value="Ig"/>
    <property type="match status" value="2"/>
</dbReference>
<sequence length="1523" mass="170811">MLLALFLLLLLNYLSTLQGNFQNSHEWQNGRGSVRRPIIFDGSRCPWGWESAGDSQCVQLALSLRRAPEAASECNQLGGQLVNIISNRQVDAALVHDLSHIINEAIQSGVKELTWLIGGVPATLAENGQLPHELWAKFTAIGNQKRRSAHDYGYGKDFEAGIEFIEHENGVKGSSNSGDSHLALRKRTSEEEAFEVVLVSAKSALPFICSLYGWKRQSLLYEQALLPKGAPKIIDHPPTTSTSSSLNTKPYYYHYYAPSKSSHHNEDTPGNYVTLPCKAVGDPSPVIRWYHSGSNGEQININQPESPYLISGGSLVINLSSTHFNHVTSFHCTATNKYGSVRSAPVTVRPVFMEPFRDTRLDVNGVPDGGSRIECQPPRHYPKSHSYSWMYGGSTEQFVQVSERVFISMDGTLYFSYNLPQDDNKYACTLALSATQSGQHGPFFRLILPNYEKVHQPGAERGTPRKPKPFPPRIDEYQPAVFPEFPMRGQTLYVECFAYGYPSPTYKWSRVDGVALSPRHRIINYGRVLRIDSARQEDAVRYKCTARNNLGITSVEIQLIVQTPPSMLRPLEDQLVAANHSATFRCLVNTLSRGDVHTSGLSIEWFHDAKPLVPLLMRREDRQRFKLADNELRITRTQPSDSGVYQCIVTSAHGDDETGGHSVSSSALLTIRDLPPRFHANVFPARVFVTEGAKLTLPCFYQASPKGHSQWRKVGTPETVNNTNGLVKLADDITDGWTMLRFTEIRHEDDGEYECWAYNGVGQGRAITRIVVLPLGKSSISSKNRNSLVCEVEIECGTQNGNQNYTKEMECPEALFDWKFNDRPVRSLAYRKGRIHIRQVESKLRSSSELFNDAQYEDHKPKYSKRLYTTQIDMPDSFTQYNVGRWSCTSAWSVGAVADLEPADDFILPPPTQLTAELRISQNGAWRGTQAAAKLTWRQAGLDILSQKDAVHSYQIEWRTADNRSWQAFHLTVDHLNGSIYNSYLVSNLEPNRKYQFRLRSRTEDGALSVPSVGSRWIETPQSPPREAVHNIRHKILDDYHLLLEWDPIETDHSSGPNLRYNVSWTPTDKNVVLKSKQDMKFIKRNDGNNIADIVDLVDKNGEANEACQSIVVGVRPFNDLGSGPMGTDTVIQLTRDGPKRQAINLQLSPLNSTHLNLTWEWLHEGQCENVIGAQISCDEFTANSGYINETKTSLDSDGEMSTILGEMNEDPRFVRFQAINQSVPAYYTAWIVHSLWPLTEYRCQVRAFDQHGRWGPPSVGTSNKAKTREPAPSTPPDITHVRLDKDDPRMANLTTFSILVDWRPVPLGIVIGKTRDAKNRSLEAMTQRGYKVFVYVETSDQPTILTLYEYQLQQADKPSARIDGLKRRFHYTIQISAFNKGGLGPLSESIFVHLGSTVNNSLFAARDACGSGRVIRQMIGLGELRSKLQEAEIFIGRWQSYPGFSSRNPGFKRATFHAPLGSGRVIRQSTALSEPSKMSYRSARSQRGVGRYGFPKSWKSLILGILFLKGILSGVAAVALPS</sequence>
<reference evidence="12" key="1">
    <citation type="submission" date="2022-01" db="EMBL/GenBank/DDBJ databases">
        <title>Genome Sequence Resource for Two Populations of Ditylenchus destructor, the Migratory Endoparasitic Phytonematode.</title>
        <authorList>
            <person name="Zhang H."/>
            <person name="Lin R."/>
            <person name="Xie B."/>
        </authorList>
    </citation>
    <scope>NUCLEOTIDE SEQUENCE</scope>
    <source>
        <strain evidence="12">BazhouSP</strain>
    </source>
</reference>
<comment type="caution">
    <text evidence="12">The sequence shown here is derived from an EMBL/GenBank/DDBJ whole genome shotgun (WGS) entry which is preliminary data.</text>
</comment>
<keyword evidence="2" id="KW-1003">Cell membrane</keyword>
<evidence type="ECO:0000259" key="10">
    <source>
        <dbReference type="PROSITE" id="PS50835"/>
    </source>
</evidence>
<dbReference type="Pfam" id="PF13927">
    <property type="entry name" value="Ig_3"/>
    <property type="match status" value="3"/>
</dbReference>
<keyword evidence="5" id="KW-1015">Disulfide bond</keyword>
<dbReference type="InterPro" id="IPR003598">
    <property type="entry name" value="Ig_sub2"/>
</dbReference>
<dbReference type="InterPro" id="IPR013783">
    <property type="entry name" value="Ig-like_fold"/>
</dbReference>
<evidence type="ECO:0000256" key="2">
    <source>
        <dbReference type="ARBA" id="ARBA00022475"/>
    </source>
</evidence>
<feature type="domain" description="Ig-like" evidence="10">
    <location>
        <begin position="564"/>
        <end position="670"/>
    </location>
</feature>
<keyword evidence="9" id="KW-0732">Signal</keyword>
<evidence type="ECO:0000256" key="6">
    <source>
        <dbReference type="ARBA" id="ARBA00023180"/>
    </source>
</evidence>
<dbReference type="SUPFAM" id="SSF48726">
    <property type="entry name" value="Immunoglobulin"/>
    <property type="match status" value="5"/>
</dbReference>
<dbReference type="SUPFAM" id="SSF49265">
    <property type="entry name" value="Fibronectin type III"/>
    <property type="match status" value="2"/>
</dbReference>
<feature type="domain" description="Ig-like" evidence="10">
    <location>
        <begin position="350"/>
        <end position="430"/>
    </location>
</feature>
<dbReference type="CDD" id="cd00063">
    <property type="entry name" value="FN3"/>
    <property type="match status" value="2"/>
</dbReference>
<evidence type="ECO:0000256" key="4">
    <source>
        <dbReference type="ARBA" id="ARBA00023136"/>
    </source>
</evidence>
<dbReference type="GO" id="GO:0098609">
    <property type="term" value="P:cell-cell adhesion"/>
    <property type="evidence" value="ECO:0007669"/>
    <property type="project" value="TreeGrafter"/>
</dbReference>
<dbReference type="InterPro" id="IPR036179">
    <property type="entry name" value="Ig-like_dom_sf"/>
</dbReference>
<feature type="chain" id="PRO_5042267279" evidence="9">
    <location>
        <begin position="20"/>
        <end position="1523"/>
    </location>
</feature>
<evidence type="ECO:0000256" key="7">
    <source>
        <dbReference type="ARBA" id="ARBA00023319"/>
    </source>
</evidence>
<dbReference type="Pfam" id="PF00041">
    <property type="entry name" value="fn3"/>
    <property type="match status" value="1"/>
</dbReference>
<dbReference type="InterPro" id="IPR013098">
    <property type="entry name" value="Ig_I-set"/>
</dbReference>
<dbReference type="PROSITE" id="PS50853">
    <property type="entry name" value="FN3"/>
    <property type="match status" value="1"/>
</dbReference>
<evidence type="ECO:0000256" key="9">
    <source>
        <dbReference type="SAM" id="SignalP"/>
    </source>
</evidence>
<evidence type="ECO:0000259" key="11">
    <source>
        <dbReference type="PROSITE" id="PS50853"/>
    </source>
</evidence>
<dbReference type="GO" id="GO:0030424">
    <property type="term" value="C:axon"/>
    <property type="evidence" value="ECO:0007669"/>
    <property type="project" value="TreeGrafter"/>
</dbReference>
<feature type="domain" description="Ig-like" evidence="10">
    <location>
        <begin position="472"/>
        <end position="560"/>
    </location>
</feature>
<dbReference type="FunFam" id="2.60.40.10:FF:000005">
    <property type="entry name" value="Neuronal cell adhesion molecule"/>
    <property type="match status" value="1"/>
</dbReference>
<feature type="domain" description="Ig-like" evidence="10">
    <location>
        <begin position="676"/>
        <end position="768"/>
    </location>
</feature>
<dbReference type="InterPro" id="IPR003599">
    <property type="entry name" value="Ig_sub"/>
</dbReference>
<dbReference type="PROSITE" id="PS50835">
    <property type="entry name" value="IG_LIKE"/>
    <property type="match status" value="5"/>
</dbReference>
<dbReference type="Pfam" id="PF07679">
    <property type="entry name" value="I-set"/>
    <property type="match status" value="1"/>
</dbReference>
<evidence type="ECO:0000256" key="3">
    <source>
        <dbReference type="ARBA" id="ARBA00022737"/>
    </source>
</evidence>
<proteinExistence type="predicted"/>
<dbReference type="SMART" id="SM00060">
    <property type="entry name" value="FN3"/>
    <property type="match status" value="3"/>
</dbReference>
<accession>A0AAD4N3F5</accession>
<dbReference type="InterPro" id="IPR007110">
    <property type="entry name" value="Ig-like_dom"/>
</dbReference>
<dbReference type="SMART" id="SM00408">
    <property type="entry name" value="IGc2"/>
    <property type="match status" value="4"/>
</dbReference>
<dbReference type="EMBL" id="JAKKPZ010000013">
    <property type="protein sequence ID" value="KAI1714407.1"/>
    <property type="molecule type" value="Genomic_DNA"/>
</dbReference>
<dbReference type="Proteomes" id="UP001201812">
    <property type="component" value="Unassembled WGS sequence"/>
</dbReference>
<organism evidence="12 13">
    <name type="scientific">Ditylenchus destructor</name>
    <dbReference type="NCBI Taxonomy" id="166010"/>
    <lineage>
        <taxon>Eukaryota</taxon>
        <taxon>Metazoa</taxon>
        <taxon>Ecdysozoa</taxon>
        <taxon>Nematoda</taxon>
        <taxon>Chromadorea</taxon>
        <taxon>Rhabditida</taxon>
        <taxon>Tylenchina</taxon>
        <taxon>Tylenchomorpha</taxon>
        <taxon>Sphaerularioidea</taxon>
        <taxon>Anguinidae</taxon>
        <taxon>Anguininae</taxon>
        <taxon>Ditylenchus</taxon>
    </lineage>
</organism>
<gene>
    <name evidence="12" type="ORF">DdX_08502</name>
</gene>
<keyword evidence="13" id="KW-1185">Reference proteome</keyword>
<dbReference type="GO" id="GO:0005886">
    <property type="term" value="C:plasma membrane"/>
    <property type="evidence" value="ECO:0007669"/>
    <property type="project" value="UniProtKB-SubCell"/>
</dbReference>
<evidence type="ECO:0000313" key="13">
    <source>
        <dbReference type="Proteomes" id="UP001201812"/>
    </source>
</evidence>
<dbReference type="InterPro" id="IPR003961">
    <property type="entry name" value="FN3_dom"/>
</dbReference>
<evidence type="ECO:0000256" key="8">
    <source>
        <dbReference type="SAM" id="MobiDB-lite"/>
    </source>
</evidence>
<dbReference type="GO" id="GO:0007411">
    <property type="term" value="P:axon guidance"/>
    <property type="evidence" value="ECO:0007669"/>
    <property type="project" value="TreeGrafter"/>
</dbReference>
<evidence type="ECO:0000256" key="5">
    <source>
        <dbReference type="ARBA" id="ARBA00023157"/>
    </source>
</evidence>
<protein>
    <submittedName>
        <fullName evidence="12">Immunoglobulin domain-containing protein</fullName>
    </submittedName>
</protein>
<feature type="signal peptide" evidence="9">
    <location>
        <begin position="1"/>
        <end position="19"/>
    </location>
</feature>
<feature type="region of interest" description="Disordered" evidence="8">
    <location>
        <begin position="1255"/>
        <end position="1279"/>
    </location>
</feature>
<dbReference type="Gene3D" id="2.60.40.10">
    <property type="entry name" value="Immunoglobulins"/>
    <property type="match status" value="9"/>
</dbReference>
<keyword evidence="7" id="KW-0393">Immunoglobulin domain</keyword>
<keyword evidence="3" id="KW-0677">Repeat</keyword>
<dbReference type="SMART" id="SM00409">
    <property type="entry name" value="IG"/>
    <property type="match status" value="4"/>
</dbReference>
<evidence type="ECO:0000256" key="1">
    <source>
        <dbReference type="ARBA" id="ARBA00004236"/>
    </source>
</evidence>
<dbReference type="PANTHER" id="PTHR44170:SF6">
    <property type="entry name" value="CONTACTIN"/>
    <property type="match status" value="1"/>
</dbReference>
<dbReference type="InterPro" id="IPR036116">
    <property type="entry name" value="FN3_sf"/>
</dbReference>